<dbReference type="SUPFAM" id="SSF50978">
    <property type="entry name" value="WD40 repeat-like"/>
    <property type="match status" value="1"/>
</dbReference>
<dbReference type="InterPro" id="IPR036322">
    <property type="entry name" value="WD40_repeat_dom_sf"/>
</dbReference>
<evidence type="ECO:0008006" key="3">
    <source>
        <dbReference type="Google" id="ProtNLM"/>
    </source>
</evidence>
<proteinExistence type="predicted"/>
<organism evidence="1 2">
    <name type="scientific">Candidatus Contendibacter odensensis</name>
    <dbReference type="NCBI Taxonomy" id="1400860"/>
    <lineage>
        <taxon>Bacteria</taxon>
        <taxon>Pseudomonadati</taxon>
        <taxon>Pseudomonadota</taxon>
        <taxon>Gammaproteobacteria</taxon>
        <taxon>Candidatus Competibacteraceae</taxon>
        <taxon>Candidatus Contendibacter</taxon>
    </lineage>
</organism>
<name>A0A2G6PEA0_9GAMM</name>
<dbReference type="SMART" id="SM00320">
    <property type="entry name" value="WD40"/>
    <property type="match status" value="2"/>
</dbReference>
<reference evidence="1 2" key="1">
    <citation type="submission" date="2017-10" db="EMBL/GenBank/DDBJ databases">
        <title>Novel microbial diversity and functional potential in the marine mammal oral microbiome.</title>
        <authorList>
            <person name="Dudek N.K."/>
            <person name="Sun C.L."/>
            <person name="Burstein D."/>
            <person name="Kantor R.S."/>
            <person name="Aliaga Goltsman D.S."/>
            <person name="Bik E.M."/>
            <person name="Thomas B.C."/>
            <person name="Banfield J.F."/>
            <person name="Relman D.A."/>
        </authorList>
    </citation>
    <scope>NUCLEOTIDE SEQUENCE [LARGE SCALE GENOMIC DNA]</scope>
    <source>
        <strain evidence="1">DOLJORAL78_50_517</strain>
    </source>
</reference>
<dbReference type="EMBL" id="PDTV01000011">
    <property type="protein sequence ID" value="PIE82868.1"/>
    <property type="molecule type" value="Genomic_DNA"/>
</dbReference>
<evidence type="ECO:0000313" key="1">
    <source>
        <dbReference type="EMBL" id="PIE82868.1"/>
    </source>
</evidence>
<evidence type="ECO:0000313" key="2">
    <source>
        <dbReference type="Proteomes" id="UP000229278"/>
    </source>
</evidence>
<dbReference type="AlphaFoldDB" id="A0A2G6PEA0"/>
<accession>A0A2G6PEA0</accession>
<dbReference type="Pfam" id="PF00400">
    <property type="entry name" value="WD40"/>
    <property type="match status" value="2"/>
</dbReference>
<sequence length="123" mass="13715">MEKQALHKIRQAIAGIVIPSAILLQPLAFAKEPIATFPHKNGVFSMAFSPDGNQILTGTKNKAILWDKKGNKLQIFPHNNYVISVAFSPDGKHILTGDEHKAAFGVNKEKNYRSFLIVVLFFR</sequence>
<protein>
    <recommendedName>
        <fullName evidence="3">Anaphase-promoting complex subunit 4 WD40 domain-containing protein</fullName>
    </recommendedName>
</protein>
<gene>
    <name evidence="1" type="ORF">CSA09_04785</name>
</gene>
<dbReference type="Proteomes" id="UP000229278">
    <property type="component" value="Unassembled WGS sequence"/>
</dbReference>
<comment type="caution">
    <text evidence="1">The sequence shown here is derived from an EMBL/GenBank/DDBJ whole genome shotgun (WGS) entry which is preliminary data.</text>
</comment>
<dbReference type="InterPro" id="IPR015943">
    <property type="entry name" value="WD40/YVTN_repeat-like_dom_sf"/>
</dbReference>
<dbReference type="InterPro" id="IPR001680">
    <property type="entry name" value="WD40_rpt"/>
</dbReference>
<dbReference type="Gene3D" id="2.130.10.10">
    <property type="entry name" value="YVTN repeat-like/Quinoprotein amine dehydrogenase"/>
    <property type="match status" value="1"/>
</dbReference>